<keyword evidence="2" id="KW-0732">Signal</keyword>
<dbReference type="RefSeq" id="WP_075058449.1">
    <property type="nucleotide sequence ID" value="NZ_CP012357.1"/>
</dbReference>
<accession>A0A0K1W216</accession>
<organism evidence="3 4">
    <name type="scientific">Spiroplasma litorale</name>
    <dbReference type="NCBI Taxonomy" id="216942"/>
    <lineage>
        <taxon>Bacteria</taxon>
        <taxon>Bacillati</taxon>
        <taxon>Mycoplasmatota</taxon>
        <taxon>Mollicutes</taxon>
        <taxon>Entomoplasmatales</taxon>
        <taxon>Spiroplasmataceae</taxon>
        <taxon>Spiroplasma</taxon>
    </lineage>
</organism>
<reference evidence="3 4" key="1">
    <citation type="journal article" date="2015" name="Genome Announc.">
        <title>Complete Genome Sequence of Spiroplasma litorale TN-1T (DSM 21781), a Bacterium Isolated from a Green-Eyed Horsefly (Tabanus nigrovittatus).</title>
        <authorList>
            <person name="Lo W.S."/>
            <person name="Lai Y.C."/>
            <person name="Lien Y.W."/>
            <person name="Wang T.H."/>
            <person name="Kuo C.H."/>
        </authorList>
    </citation>
    <scope>NUCLEOTIDE SEQUENCE [LARGE SCALE GENOMIC DNA]</scope>
    <source>
        <strain evidence="3 4">TN-1</strain>
    </source>
</reference>
<feature type="chain" id="PRO_5005470764" description="Lipoprotein" evidence="2">
    <location>
        <begin position="20"/>
        <end position="796"/>
    </location>
</feature>
<feature type="signal peptide" evidence="2">
    <location>
        <begin position="1"/>
        <end position="19"/>
    </location>
</feature>
<proteinExistence type="predicted"/>
<dbReference type="PATRIC" id="fig|216942.3.peg.747"/>
<dbReference type="EMBL" id="CP012357">
    <property type="protein sequence ID" value="AKX34360.1"/>
    <property type="molecule type" value="Genomic_DNA"/>
</dbReference>
<evidence type="ECO:0000313" key="4">
    <source>
        <dbReference type="Proteomes" id="UP000067476"/>
    </source>
</evidence>
<keyword evidence="4" id="KW-1185">Reference proteome</keyword>
<gene>
    <name evidence="3" type="ORF">SLITO_v1c07350</name>
</gene>
<evidence type="ECO:0008006" key="5">
    <source>
        <dbReference type="Google" id="ProtNLM"/>
    </source>
</evidence>
<dbReference type="Proteomes" id="UP000067476">
    <property type="component" value="Chromosome"/>
</dbReference>
<dbReference type="AlphaFoldDB" id="A0A0K1W216"/>
<evidence type="ECO:0000256" key="2">
    <source>
        <dbReference type="SAM" id="SignalP"/>
    </source>
</evidence>
<feature type="region of interest" description="Disordered" evidence="1">
    <location>
        <begin position="30"/>
        <end position="53"/>
    </location>
</feature>
<name>A0A0K1W216_9MOLU</name>
<feature type="compositionally biased region" description="Low complexity" evidence="1">
    <location>
        <begin position="35"/>
        <end position="53"/>
    </location>
</feature>
<dbReference type="KEGG" id="sll:SLITO_v1c07350"/>
<evidence type="ECO:0000256" key="1">
    <source>
        <dbReference type="SAM" id="MobiDB-lite"/>
    </source>
</evidence>
<evidence type="ECO:0000313" key="3">
    <source>
        <dbReference type="EMBL" id="AKX34360.1"/>
    </source>
</evidence>
<dbReference type="STRING" id="216942.SLITO_v1c07350"/>
<dbReference type="OrthoDB" id="390095at2"/>
<sequence length="796" mass="89553">MKKLINLLGSLLLASTPLAYVVSCGNGSKKDTDDNNNNGGNNGSNPSSPLTPTQQDMIDGASMLSKLIIGGRHENLNYNVNEILSLFLSPEPLSLKLPMTYKYNNENINLSTDLNKYKNYLAPNIEKMNNGKNATMAASYVMGMYENDFYKNIINGDASNENSMSYYFNDTFSKEGNQGFNKPGSDNAMGFAAGLGNNIDLSNVESRKNLSWAIQDTGALSNYLLANGFDGANPSDTNGQSGEVSKPSASTGGTNGSGYLYYNSLLLMQKAKKSAYYPGFDIKNKMKDVDYMSYTDRPDEVITRKYSSSIYTSNKEKMKEFNSTGGMILRTSGDNKANAYISSIASMFDNFSETSNGASLLSEFSNILLPIIHTKKQPGLFETYPLTQGLGFSLITKIWEGLESLKKDEDVFTKHSTILTNDIKEKINGLDKAIVPIKGSSFPYVNVEELGIESLYKKQERDKKNPGTNAKDIFEIINSICENASKQNDQERKSFTEDLFTSSKSVFKKAYSMLIKYMSEEVWNNAVNSDNYSGGLNLLKLGSNIYEMFANEDYRNITDELMEKYKDYTNLSQLTTSERSEFTKKLGYSNSKYEENSILYKLFKGFTDENVVGQKQFRSLIEGFRNYLSEDMQLSHENVFQYLVNKKYWDVSDVKIDTTHNTQVNGKMEFTLSYTGKGDSTSSASKQTTKVNVPDKFNPYQTKLDYQEEHISQIKSKLDNEKIKNSGKVLGQSQLKLTNDNLLSYDGLGNYQDYTDVNNKYKVVWENISENTESPYWVITGINCYNEKGEEFFNIY</sequence>
<protein>
    <recommendedName>
        <fullName evidence="5">Lipoprotein</fullName>
    </recommendedName>
</protein>